<keyword evidence="2" id="KW-1185">Reference proteome</keyword>
<reference evidence="1 2" key="1">
    <citation type="journal article" date="2017" name="Curr. Biol.">
        <title>The Evolution of Venom by Co-option of Single-Copy Genes.</title>
        <authorList>
            <person name="Martinson E.O."/>
            <person name="Mrinalini"/>
            <person name="Kelkar Y.D."/>
            <person name="Chang C.H."/>
            <person name="Werren J.H."/>
        </authorList>
    </citation>
    <scope>NUCLEOTIDE SEQUENCE [LARGE SCALE GENOMIC DNA]</scope>
    <source>
        <strain evidence="1 2">Alberta</strain>
        <tissue evidence="1">Whole body</tissue>
    </source>
</reference>
<dbReference type="AlphaFoldDB" id="A0A232EYS6"/>
<protein>
    <submittedName>
        <fullName evidence="1">Uncharacterized protein</fullName>
    </submittedName>
</protein>
<proteinExistence type="predicted"/>
<evidence type="ECO:0000313" key="1">
    <source>
        <dbReference type="EMBL" id="OXU23493.1"/>
    </source>
</evidence>
<organism evidence="1 2">
    <name type="scientific">Trichomalopsis sarcophagae</name>
    <dbReference type="NCBI Taxonomy" id="543379"/>
    <lineage>
        <taxon>Eukaryota</taxon>
        <taxon>Metazoa</taxon>
        <taxon>Ecdysozoa</taxon>
        <taxon>Arthropoda</taxon>
        <taxon>Hexapoda</taxon>
        <taxon>Insecta</taxon>
        <taxon>Pterygota</taxon>
        <taxon>Neoptera</taxon>
        <taxon>Endopterygota</taxon>
        <taxon>Hymenoptera</taxon>
        <taxon>Apocrita</taxon>
        <taxon>Proctotrupomorpha</taxon>
        <taxon>Chalcidoidea</taxon>
        <taxon>Pteromalidae</taxon>
        <taxon>Pteromalinae</taxon>
        <taxon>Trichomalopsis</taxon>
    </lineage>
</organism>
<comment type="caution">
    <text evidence="1">The sequence shown here is derived from an EMBL/GenBank/DDBJ whole genome shotgun (WGS) entry which is preliminary data.</text>
</comment>
<gene>
    <name evidence="1" type="ORF">TSAR_007388</name>
</gene>
<accession>A0A232EYS6</accession>
<sequence length="37" mass="4258">MKKTYTTTRKSKSKKRKVGKRATTIEINAKIFSKSVI</sequence>
<evidence type="ECO:0000313" key="2">
    <source>
        <dbReference type="Proteomes" id="UP000215335"/>
    </source>
</evidence>
<dbReference type="EMBL" id="NNAY01001592">
    <property type="protein sequence ID" value="OXU23493.1"/>
    <property type="molecule type" value="Genomic_DNA"/>
</dbReference>
<name>A0A232EYS6_9HYME</name>
<dbReference type="Proteomes" id="UP000215335">
    <property type="component" value="Unassembled WGS sequence"/>
</dbReference>